<feature type="region of interest" description="Disordered" evidence="13">
    <location>
        <begin position="115"/>
        <end position="144"/>
    </location>
</feature>
<evidence type="ECO:0000256" key="3">
    <source>
        <dbReference type="ARBA" id="ARBA00006742"/>
    </source>
</evidence>
<organism evidence="15 16">
    <name type="scientific">Candidatus Wolbachia massiliensis</name>
    <dbReference type="NCBI Taxonomy" id="1845000"/>
    <lineage>
        <taxon>Bacteria</taxon>
        <taxon>Pseudomonadati</taxon>
        <taxon>Pseudomonadota</taxon>
        <taxon>Alphaproteobacteria</taxon>
        <taxon>Rickettsiales</taxon>
        <taxon>Anaplasmataceae</taxon>
        <taxon>Wolbachieae</taxon>
        <taxon>Wolbachia</taxon>
    </lineage>
</organism>
<evidence type="ECO:0000256" key="5">
    <source>
        <dbReference type="ARBA" id="ARBA00014962"/>
    </source>
</evidence>
<dbReference type="AlphaFoldDB" id="A0A7L7YLY7"/>
<evidence type="ECO:0000256" key="6">
    <source>
        <dbReference type="ARBA" id="ARBA00022448"/>
    </source>
</evidence>
<evidence type="ECO:0000313" key="15">
    <source>
        <dbReference type="EMBL" id="QOD38262.1"/>
    </source>
</evidence>
<keyword evidence="7" id="KW-1003">Cell membrane</keyword>
<dbReference type="GO" id="GO:0015031">
    <property type="term" value="P:protein transport"/>
    <property type="evidence" value="ECO:0007669"/>
    <property type="project" value="UniProtKB-KW"/>
</dbReference>
<dbReference type="NCBIfam" id="TIGR00739">
    <property type="entry name" value="yajC"/>
    <property type="match status" value="1"/>
</dbReference>
<evidence type="ECO:0000256" key="13">
    <source>
        <dbReference type="SAM" id="MobiDB-lite"/>
    </source>
</evidence>
<keyword evidence="9" id="KW-0653">Protein transport</keyword>
<protein>
    <recommendedName>
        <fullName evidence="5">Sec translocon accessory complex subunit YajC</fullName>
    </recommendedName>
</protein>
<dbReference type="InterPro" id="IPR003849">
    <property type="entry name" value="Preprotein_translocase_YajC"/>
</dbReference>
<evidence type="ECO:0000256" key="9">
    <source>
        <dbReference type="ARBA" id="ARBA00022927"/>
    </source>
</evidence>
<dbReference type="EMBL" id="CP061738">
    <property type="protein sequence ID" value="QOD38262.1"/>
    <property type="molecule type" value="Genomic_DNA"/>
</dbReference>
<gene>
    <name evidence="15" type="primary">yajC</name>
    <name evidence="15" type="ORF">ID128_05815</name>
</gene>
<evidence type="ECO:0000256" key="8">
    <source>
        <dbReference type="ARBA" id="ARBA00022692"/>
    </source>
</evidence>
<evidence type="ECO:0000256" key="11">
    <source>
        <dbReference type="ARBA" id="ARBA00023010"/>
    </source>
</evidence>
<evidence type="ECO:0000256" key="14">
    <source>
        <dbReference type="SAM" id="Phobius"/>
    </source>
</evidence>
<dbReference type="Pfam" id="PF02699">
    <property type="entry name" value="YajC"/>
    <property type="match status" value="1"/>
</dbReference>
<proteinExistence type="inferred from homology"/>
<keyword evidence="12 14" id="KW-0472">Membrane</keyword>
<name>A0A7L7YLY7_9RICK</name>
<feature type="transmembrane region" description="Helical" evidence="14">
    <location>
        <begin position="20"/>
        <end position="39"/>
    </location>
</feature>
<evidence type="ECO:0000256" key="7">
    <source>
        <dbReference type="ARBA" id="ARBA00022475"/>
    </source>
</evidence>
<evidence type="ECO:0000256" key="4">
    <source>
        <dbReference type="ARBA" id="ARBA00011718"/>
    </source>
</evidence>
<accession>A0A7L7YLY7</accession>
<dbReference type="RefSeq" id="WP_191111065.1">
    <property type="nucleotide sequence ID" value="NZ_CP061738.1"/>
</dbReference>
<dbReference type="PRINTS" id="PR01853">
    <property type="entry name" value="YAJCTRNLCASE"/>
</dbReference>
<keyword evidence="11" id="KW-0811">Translocation</keyword>
<evidence type="ECO:0000313" key="16">
    <source>
        <dbReference type="Proteomes" id="UP000516514"/>
    </source>
</evidence>
<sequence>MFISEVFAADAANNASSFGAPFANFIPLILVVVVFYFFIIRPNHKKLKEHKKIIDQIKRGDAVITSGGIIGTVSKVDEANAQFIIEIAPKVEIKILKSAISEVLNKEDQKVVAKPVEKSKVERDDKKIKTNQKKEKDDKDKNAS</sequence>
<dbReference type="GO" id="GO:0005886">
    <property type="term" value="C:plasma membrane"/>
    <property type="evidence" value="ECO:0007669"/>
    <property type="project" value="UniProtKB-SubCell"/>
</dbReference>
<dbReference type="PANTHER" id="PTHR33909">
    <property type="entry name" value="SEC TRANSLOCON ACCESSORY COMPLEX SUBUNIT YAJC"/>
    <property type="match status" value="1"/>
</dbReference>
<dbReference type="PANTHER" id="PTHR33909:SF1">
    <property type="entry name" value="SEC TRANSLOCON ACCESSORY COMPLEX SUBUNIT YAJC"/>
    <property type="match status" value="1"/>
</dbReference>
<comment type="similarity">
    <text evidence="3">Belongs to the YajC family.</text>
</comment>
<comment type="subcellular location">
    <subcellularLocation>
        <location evidence="2">Cell inner membrane</location>
        <topology evidence="2">Single-pass membrane protein</topology>
    </subcellularLocation>
</comment>
<comment type="subunit">
    <text evidence="4">Part of the SecDF-YidC-YajC translocase complex. The SecDF-YidC-YajC translocase forms a supercomplex with SecYEG, called the holo-translocon (HTL).</text>
</comment>
<keyword evidence="8 14" id="KW-0812">Transmembrane</keyword>
<evidence type="ECO:0000256" key="1">
    <source>
        <dbReference type="ARBA" id="ARBA00002061"/>
    </source>
</evidence>
<comment type="function">
    <text evidence="1">The SecYEG-SecDF-YajC-YidC holo-translocon (HTL) protein secretase/insertase is a supercomplex required for protein secretion, insertion of proteins into membranes, and assembly of membrane protein complexes. While the SecYEG complex is essential for assembly of a number of proteins and complexes, the SecDF-YajC-YidC subcomplex facilitates these functions.</text>
</comment>
<dbReference type="SMART" id="SM01323">
    <property type="entry name" value="YajC"/>
    <property type="match status" value="1"/>
</dbReference>
<evidence type="ECO:0000256" key="10">
    <source>
        <dbReference type="ARBA" id="ARBA00022989"/>
    </source>
</evidence>
<keyword evidence="16" id="KW-1185">Reference proteome</keyword>
<reference evidence="15 16" key="1">
    <citation type="submission" date="2020-09" db="EMBL/GenBank/DDBJ databases">
        <title>An Earliest Endosymbiont, Wolbachia massiliensis sp. nov., Strain PL13 From the Bed Bug (Cimex hemipterius), Type strain of a New supergroup T.</title>
        <authorList>
            <person name="Laidoudi Y."/>
            <person name="Levasseur A."/>
            <person name="Medkour H."/>
            <person name="Maaloum M."/>
            <person name="BenKhedher M."/>
            <person name="Sambou M."/>
            <person name="Bassene H."/>
            <person name="Davoust B."/>
            <person name="Fenollar F."/>
            <person name="Raoult D."/>
            <person name="Mediannikov O."/>
        </authorList>
    </citation>
    <scope>NUCLEOTIDE SEQUENCE [LARGE SCALE GENOMIC DNA]</scope>
    <source>
        <strain evidence="15 16">PL13</strain>
    </source>
</reference>
<keyword evidence="10 14" id="KW-1133">Transmembrane helix</keyword>
<dbReference type="KEGG" id="wms:ID128_05815"/>
<evidence type="ECO:0000256" key="12">
    <source>
        <dbReference type="ARBA" id="ARBA00023136"/>
    </source>
</evidence>
<dbReference type="Proteomes" id="UP000516514">
    <property type="component" value="Chromosome"/>
</dbReference>
<evidence type="ECO:0000256" key="2">
    <source>
        <dbReference type="ARBA" id="ARBA00004377"/>
    </source>
</evidence>
<keyword evidence="6" id="KW-0813">Transport</keyword>